<name>A0A9W6THV8_9STRA</name>
<dbReference type="Pfam" id="PF12738">
    <property type="entry name" value="PTCB-BRCT"/>
    <property type="match status" value="1"/>
</dbReference>
<evidence type="ECO:0000313" key="4">
    <source>
        <dbReference type="EMBL" id="GMF13029.1"/>
    </source>
</evidence>
<evidence type="ECO:0000259" key="3">
    <source>
        <dbReference type="PROSITE" id="PS50172"/>
    </source>
</evidence>
<evidence type="ECO:0000256" key="2">
    <source>
        <dbReference type="SAM" id="MobiDB-lite"/>
    </source>
</evidence>
<dbReference type="Gene3D" id="3.40.50.10190">
    <property type="entry name" value="BRCT domain"/>
    <property type="match status" value="2"/>
</dbReference>
<dbReference type="GO" id="GO:0006270">
    <property type="term" value="P:DNA replication initiation"/>
    <property type="evidence" value="ECO:0007669"/>
    <property type="project" value="TreeGrafter"/>
</dbReference>
<dbReference type="PANTHER" id="PTHR13561">
    <property type="entry name" value="DNA REPLICATION REGULATOR DPB11-RELATED"/>
    <property type="match status" value="1"/>
</dbReference>
<protein>
    <submittedName>
        <fullName evidence="4">Unnamed protein product</fullName>
    </submittedName>
</protein>
<dbReference type="PROSITE" id="PS50172">
    <property type="entry name" value="BRCT"/>
    <property type="match status" value="2"/>
</dbReference>
<evidence type="ECO:0000256" key="1">
    <source>
        <dbReference type="ARBA" id="ARBA00022737"/>
    </source>
</evidence>
<comment type="caution">
    <text evidence="4">The sequence shown here is derived from an EMBL/GenBank/DDBJ whole genome shotgun (WGS) entry which is preliminary data.</text>
</comment>
<evidence type="ECO:0000313" key="5">
    <source>
        <dbReference type="Proteomes" id="UP001165083"/>
    </source>
</evidence>
<dbReference type="InterPro" id="IPR036420">
    <property type="entry name" value="BRCT_dom_sf"/>
</dbReference>
<accession>A0A9W6THV8</accession>
<dbReference type="GO" id="GO:0007095">
    <property type="term" value="P:mitotic G2 DNA damage checkpoint signaling"/>
    <property type="evidence" value="ECO:0007669"/>
    <property type="project" value="TreeGrafter"/>
</dbReference>
<dbReference type="InterPro" id="IPR001357">
    <property type="entry name" value="BRCT_dom"/>
</dbReference>
<feature type="region of interest" description="Disordered" evidence="2">
    <location>
        <begin position="322"/>
        <end position="342"/>
    </location>
</feature>
<dbReference type="AlphaFoldDB" id="A0A9W6THV8"/>
<keyword evidence="1" id="KW-0677">Repeat</keyword>
<dbReference type="SUPFAM" id="SSF52113">
    <property type="entry name" value="BRCT domain"/>
    <property type="match status" value="2"/>
</dbReference>
<feature type="domain" description="BRCT" evidence="3">
    <location>
        <begin position="65"/>
        <end position="164"/>
    </location>
</feature>
<keyword evidence="5" id="KW-1185">Reference proteome</keyword>
<dbReference type="GO" id="GO:0033314">
    <property type="term" value="P:mitotic DNA replication checkpoint signaling"/>
    <property type="evidence" value="ECO:0007669"/>
    <property type="project" value="TreeGrafter"/>
</dbReference>
<feature type="domain" description="BRCT" evidence="3">
    <location>
        <begin position="390"/>
        <end position="481"/>
    </location>
</feature>
<dbReference type="OrthoDB" id="251770at2759"/>
<organism evidence="4 5">
    <name type="scientific">Phytophthora lilii</name>
    <dbReference type="NCBI Taxonomy" id="2077276"/>
    <lineage>
        <taxon>Eukaryota</taxon>
        <taxon>Sar</taxon>
        <taxon>Stramenopiles</taxon>
        <taxon>Oomycota</taxon>
        <taxon>Peronosporomycetes</taxon>
        <taxon>Peronosporales</taxon>
        <taxon>Peronosporaceae</taxon>
        <taxon>Phytophthora</taxon>
    </lineage>
</organism>
<sequence>MLVEEDEFALRPDTEDPSLQPTFIAMNQQKEAQELVAQLPELVQKYRHGQKEKGEDIKAEDEEEDWMDLFDGCVVYLLGFPPQMNSLLQRIIRSGMGTIYHSVVIHQVTHVIVSASLSDKQTLEAIRARVVSASAEGNTYFVSASWLLDCVKCSDLQPEELYPVEFDVHAPEPAGGRAIPVEGNTMVQTPVKQRHIEAQNETSSDLATHSDDLLQNGDISSILTSPEKALPTRKRKRTHIFEGYSFLLLCRDPEDTHMIKPMLKNIRGDRGGAEAIALAGIDFPRVDPEQFAFVSHVVMCTGVVVDEKEALEMQQRIHEIQRSYRNNGGDQEDAEHTHKDSGINRKRRQRMLLFVSDLWVNCSLAARTKLSFASHELLAVSENQPRAIFTSAVPLPGFQDVVASSSVYRDIELLVVTELLRIAGAHVPKNFTAHNTHLVCLKPLGMKYIKASKYGLHIVKARWVVDSLLSGKRLSENNPDFQVVDGDESSSFTHIAREEATQSPSATM</sequence>
<proteinExistence type="predicted"/>
<gene>
    <name evidence="4" type="ORF">Plil01_000355100</name>
</gene>
<dbReference type="SMART" id="SM00292">
    <property type="entry name" value="BRCT"/>
    <property type="match status" value="2"/>
</dbReference>
<dbReference type="EMBL" id="BSXW01000139">
    <property type="protein sequence ID" value="GMF13029.1"/>
    <property type="molecule type" value="Genomic_DNA"/>
</dbReference>
<reference evidence="4" key="1">
    <citation type="submission" date="2023-04" db="EMBL/GenBank/DDBJ databases">
        <title>Phytophthora lilii NBRC 32176.</title>
        <authorList>
            <person name="Ichikawa N."/>
            <person name="Sato H."/>
            <person name="Tonouchi N."/>
        </authorList>
    </citation>
    <scope>NUCLEOTIDE SEQUENCE</scope>
    <source>
        <strain evidence="4">NBRC 32176</strain>
    </source>
</reference>
<dbReference type="Pfam" id="PF16589">
    <property type="entry name" value="BRCT_2"/>
    <property type="match status" value="1"/>
</dbReference>
<dbReference type="Proteomes" id="UP001165083">
    <property type="component" value="Unassembled WGS sequence"/>
</dbReference>
<feature type="region of interest" description="Disordered" evidence="2">
    <location>
        <begin position="1"/>
        <end position="20"/>
    </location>
</feature>
<dbReference type="PANTHER" id="PTHR13561:SF20">
    <property type="entry name" value="DNA TOPOISOMERASE 2-BINDING PROTEIN 1"/>
    <property type="match status" value="1"/>
</dbReference>